<feature type="domain" description="PaaD zinc beta ribbon" evidence="2">
    <location>
        <begin position="112"/>
        <end position="156"/>
    </location>
</feature>
<dbReference type="EMBL" id="JAUSTT010000002">
    <property type="protein sequence ID" value="MDQ0174765.1"/>
    <property type="molecule type" value="Genomic_DNA"/>
</dbReference>
<evidence type="ECO:0000259" key="2">
    <source>
        <dbReference type="Pfam" id="PF23451"/>
    </source>
</evidence>
<dbReference type="PANTHER" id="PTHR42831">
    <property type="entry name" value="FE-S PROTEIN MATURATION AUXILIARY FACTOR YITW"/>
    <property type="match status" value="1"/>
</dbReference>
<dbReference type="PANTHER" id="PTHR42831:SF3">
    <property type="entry name" value="1,2-PHENYLACETYL-COA EPOXIDASE, SUBUNIT D-RELATED"/>
    <property type="match status" value="1"/>
</dbReference>
<accession>A0ABT9WPS0</accession>
<feature type="domain" description="MIP18 family-like" evidence="1">
    <location>
        <begin position="7"/>
        <end position="78"/>
    </location>
</feature>
<name>A0ABT9WPS0_9BACI</name>
<evidence type="ECO:0000259" key="1">
    <source>
        <dbReference type="Pfam" id="PF01883"/>
    </source>
</evidence>
<dbReference type="Pfam" id="PF23451">
    <property type="entry name" value="Zn_ribbon_PaaD"/>
    <property type="match status" value="1"/>
</dbReference>
<evidence type="ECO:0000313" key="4">
    <source>
        <dbReference type="Proteomes" id="UP001223586"/>
    </source>
</evidence>
<keyword evidence="4" id="KW-1185">Reference proteome</keyword>
<proteinExistence type="predicted"/>
<dbReference type="Gene3D" id="3.30.300.130">
    <property type="entry name" value="Fe-S cluster assembly (FSCA)"/>
    <property type="match status" value="1"/>
</dbReference>
<dbReference type="InterPro" id="IPR002744">
    <property type="entry name" value="MIP18-like"/>
</dbReference>
<dbReference type="Pfam" id="PF01883">
    <property type="entry name" value="FeS_assembly_P"/>
    <property type="match status" value="1"/>
</dbReference>
<evidence type="ECO:0000313" key="3">
    <source>
        <dbReference type="EMBL" id="MDQ0174765.1"/>
    </source>
</evidence>
<protein>
    <submittedName>
        <fullName evidence="3">Ring-1,2-phenylacetyl-CoA epoxidase subunit PaaD</fullName>
    </submittedName>
</protein>
<dbReference type="InterPro" id="IPR052339">
    <property type="entry name" value="Fe-S_Maturation_MIP18"/>
</dbReference>
<dbReference type="NCBIfam" id="TIGR02159">
    <property type="entry name" value="PA_CoA_Oxy4"/>
    <property type="match status" value="1"/>
</dbReference>
<dbReference type="InterPro" id="IPR011883">
    <property type="entry name" value="PaaD-like"/>
</dbReference>
<gene>
    <name evidence="3" type="ORF">J2S08_000598</name>
</gene>
<comment type="caution">
    <text evidence="3">The sequence shown here is derived from an EMBL/GenBank/DDBJ whole genome shotgun (WGS) entry which is preliminary data.</text>
</comment>
<dbReference type="SUPFAM" id="SSF117916">
    <property type="entry name" value="Fe-S cluster assembly (FSCA) domain-like"/>
    <property type="match status" value="1"/>
</dbReference>
<sequence>MDVERKKTKIFERLQTVKDPEIPVISVVELGMIEDIVMHDDCILIKVLPTFLGCPAIDMIKDNLIQAVEAMGDRAEVEFIYAPPWTSDRITKEGREKLKKFGIAPPPAPPFRQGQWTVACPYCESLHTVLENVFGPAACRSMLYCKACKNPFEAMKPIFQKEREYHSCSK</sequence>
<organism evidence="3 4">
    <name type="scientific">Bacillus chungangensis</name>
    <dbReference type="NCBI Taxonomy" id="587633"/>
    <lineage>
        <taxon>Bacteria</taxon>
        <taxon>Bacillati</taxon>
        <taxon>Bacillota</taxon>
        <taxon>Bacilli</taxon>
        <taxon>Bacillales</taxon>
        <taxon>Bacillaceae</taxon>
        <taxon>Bacillus</taxon>
    </lineage>
</organism>
<dbReference type="Proteomes" id="UP001223586">
    <property type="component" value="Unassembled WGS sequence"/>
</dbReference>
<dbReference type="InterPro" id="IPR034904">
    <property type="entry name" value="FSCA_dom_sf"/>
</dbReference>
<dbReference type="InterPro" id="IPR056572">
    <property type="entry name" value="Zn_ribbon_PaaD"/>
</dbReference>
<reference evidence="3 4" key="1">
    <citation type="submission" date="2023-07" db="EMBL/GenBank/DDBJ databases">
        <title>Genomic Encyclopedia of Type Strains, Phase IV (KMG-IV): sequencing the most valuable type-strain genomes for metagenomic binning, comparative biology and taxonomic classification.</title>
        <authorList>
            <person name="Goeker M."/>
        </authorList>
    </citation>
    <scope>NUCLEOTIDE SEQUENCE [LARGE SCALE GENOMIC DNA]</scope>
    <source>
        <strain evidence="3 4">DSM 23837</strain>
    </source>
</reference>
<dbReference type="RefSeq" id="WP_307226504.1">
    <property type="nucleotide sequence ID" value="NZ_JAUSTT010000002.1"/>
</dbReference>